<keyword evidence="3 11" id="KW-0645">Protease</keyword>
<evidence type="ECO:0000256" key="7">
    <source>
        <dbReference type="ARBA" id="ARBA00023049"/>
    </source>
</evidence>
<dbReference type="GO" id="GO:0006508">
    <property type="term" value="P:proteolysis"/>
    <property type="evidence" value="ECO:0007669"/>
    <property type="project" value="UniProtKB-KW"/>
</dbReference>
<keyword evidence="7 11" id="KW-0482">Metalloprotease</keyword>
<dbReference type="EC" id="3.4.11.-" evidence="11"/>
<feature type="domain" description="Peptidase M1 membrane alanine aminopeptidase" evidence="12">
    <location>
        <begin position="259"/>
        <end position="476"/>
    </location>
</feature>
<evidence type="ECO:0000256" key="10">
    <source>
        <dbReference type="PIRSR" id="PIRSR634016-4"/>
    </source>
</evidence>
<evidence type="ECO:0000313" key="16">
    <source>
        <dbReference type="Proteomes" id="UP000789342"/>
    </source>
</evidence>
<dbReference type="OrthoDB" id="10031169at2759"/>
<evidence type="ECO:0000256" key="2">
    <source>
        <dbReference type="ARBA" id="ARBA00022438"/>
    </source>
</evidence>
<keyword evidence="16" id="KW-1185">Reference proteome</keyword>
<dbReference type="InterPro" id="IPR045357">
    <property type="entry name" value="Aminopeptidase_N-like_N"/>
</dbReference>
<comment type="cofactor">
    <cofactor evidence="9 11">
        <name>Zn(2+)</name>
        <dbReference type="ChEBI" id="CHEBI:29105"/>
    </cofactor>
    <text evidence="9 11">Binds 1 zinc ion per subunit.</text>
</comment>
<dbReference type="Pfam" id="PF01433">
    <property type="entry name" value="Peptidase_M1"/>
    <property type="match status" value="1"/>
</dbReference>
<dbReference type="InterPro" id="IPR034016">
    <property type="entry name" value="M1_APN-typ"/>
</dbReference>
<gene>
    <name evidence="15" type="ORF">AMORRO_LOCUS7138</name>
</gene>
<dbReference type="Gene3D" id="2.60.40.1910">
    <property type="match status" value="1"/>
</dbReference>
<dbReference type="InterPro" id="IPR027268">
    <property type="entry name" value="Peptidase_M4/M1_CTD_sf"/>
</dbReference>
<keyword evidence="2 11" id="KW-0031">Aminopeptidase</keyword>
<accession>A0A9N9C0B9</accession>
<dbReference type="GO" id="GO:0070006">
    <property type="term" value="F:metalloaminopeptidase activity"/>
    <property type="evidence" value="ECO:0007669"/>
    <property type="project" value="TreeGrafter"/>
</dbReference>
<comment type="similarity">
    <text evidence="1 11">Belongs to the peptidase M1 family.</text>
</comment>
<name>A0A9N9C0B9_9GLOM</name>
<evidence type="ECO:0000256" key="9">
    <source>
        <dbReference type="PIRSR" id="PIRSR634016-3"/>
    </source>
</evidence>
<evidence type="ECO:0000313" key="15">
    <source>
        <dbReference type="EMBL" id="CAG8586174.1"/>
    </source>
</evidence>
<evidence type="ECO:0000256" key="3">
    <source>
        <dbReference type="ARBA" id="ARBA00022670"/>
    </source>
</evidence>
<feature type="binding site" evidence="9">
    <location>
        <position position="354"/>
    </location>
    <ligand>
        <name>Zn(2+)</name>
        <dbReference type="ChEBI" id="CHEBI:29105"/>
        <note>catalytic</note>
    </ligand>
</feature>
<dbReference type="InterPro" id="IPR014782">
    <property type="entry name" value="Peptidase_M1_dom"/>
</dbReference>
<dbReference type="SUPFAM" id="SSF63737">
    <property type="entry name" value="Leukotriene A4 hydrolase N-terminal domain"/>
    <property type="match status" value="1"/>
</dbReference>
<dbReference type="Gene3D" id="2.60.40.1730">
    <property type="entry name" value="tricorn interacting facor f3 domain"/>
    <property type="match status" value="1"/>
</dbReference>
<dbReference type="InterPro" id="IPR050344">
    <property type="entry name" value="Peptidase_M1_aminopeptidases"/>
</dbReference>
<dbReference type="Pfam" id="PF17900">
    <property type="entry name" value="Peptidase_M1_N"/>
    <property type="match status" value="1"/>
</dbReference>
<evidence type="ECO:0000256" key="1">
    <source>
        <dbReference type="ARBA" id="ARBA00010136"/>
    </source>
</evidence>
<comment type="caution">
    <text evidence="15">The sequence shown here is derived from an EMBL/GenBank/DDBJ whole genome shotgun (WGS) entry which is preliminary data.</text>
</comment>
<dbReference type="GO" id="GO:0042277">
    <property type="term" value="F:peptide binding"/>
    <property type="evidence" value="ECO:0007669"/>
    <property type="project" value="TreeGrafter"/>
</dbReference>
<dbReference type="Gene3D" id="1.10.390.10">
    <property type="entry name" value="Neutral Protease Domain 2"/>
    <property type="match status" value="1"/>
</dbReference>
<keyword evidence="5 11" id="KW-0378">Hydrolase</keyword>
<dbReference type="CDD" id="cd09601">
    <property type="entry name" value="M1_APN-Q_like"/>
    <property type="match status" value="1"/>
</dbReference>
<dbReference type="FunFam" id="1.10.390.10:FF:000001">
    <property type="entry name" value="Aminopeptidase"/>
    <property type="match status" value="1"/>
</dbReference>
<proteinExistence type="inferred from homology"/>
<dbReference type="GO" id="GO:0005615">
    <property type="term" value="C:extracellular space"/>
    <property type="evidence" value="ECO:0007669"/>
    <property type="project" value="TreeGrafter"/>
</dbReference>
<dbReference type="GO" id="GO:0043171">
    <property type="term" value="P:peptide catabolic process"/>
    <property type="evidence" value="ECO:0007669"/>
    <property type="project" value="TreeGrafter"/>
</dbReference>
<sequence length="893" mass="101372">AVFAAYYFLKIPLISMTTTEKRQVLPTNVRPTHYNLTLLPDLKEFTFNGTEVINLNINENTKVIILHANDVKVKSAKIVSLNLKTSYSHEAVDISHDEQKQTATLTFPHDLPAGSTAALHLVFAGYLNDKMVGFYRSSYKDELNQTKYMATTQFEATEARRAFPCWDEPAIKATFDITLVVPSDLVALSNMNVISERQLPNDKKEVKFATTPIMSTYLVAFIVGDLAYVEKSTTGAQNGGKPVLVRVYATKGQENNGLFALNVAADVLEYFAGVFGIPYPLPKCDMVAIPDFEAGAMENWGLITYRTAAILFNPKDSDAKFKQRIAYTVSHELAHQWFGNLVTMDWWDHLWLNEGFATWVGYLAVVKVFPEWDYWTQFVTDGLQRGLQLDALRSSHPIEVPVNDPSEIHQIFDAISYYKGASVIRMLSNYLGEDVFLAGVRRYLKRHEYGNASTGDLWKALAEESGIDVEEFMSVWTRVVGYPVLNVTESDPNTLCISQSRFLSSGIVGSDEDTTVWWVPLGIDLGSNVQSDVRNAVLSKKEEILKLPHRADDFYQINARKTGVFRVNYPPERLAKLGQAVKKNLLETSDRVGLVADAGALALSGHGKTSGMLSLIKEFEDEEKYIVWMEINSRMADLLTAWFEQPEHVYQGLHAFRRHLVSKLVRKLGWEYSDSDDFLTTMLRTLVIRTAGKSGDPDVVNEALRRFKLFTSGDESAFHPNIRGAVYEIVLTYGGEEEFDFILDAYKNAKTADQKIVTLNALGLVQQENLIQKFLHFAISDEVKNQDIIYAFAGLQANRKSRRQLWNFVKQNWELIHERYSRSLVLFGNVIKYSIDLFASEEDIRDIENFFKDKDTKEFARPLKQSLENIRVNAAWLSRDKEDVENWLKNNGY</sequence>
<dbReference type="PANTHER" id="PTHR11533:SF174">
    <property type="entry name" value="PUROMYCIN-SENSITIVE AMINOPEPTIDASE-RELATED"/>
    <property type="match status" value="1"/>
</dbReference>
<evidence type="ECO:0000256" key="5">
    <source>
        <dbReference type="ARBA" id="ARBA00022801"/>
    </source>
</evidence>
<feature type="domain" description="ERAP1-like C-terminal" evidence="13">
    <location>
        <begin position="554"/>
        <end position="871"/>
    </location>
</feature>
<feature type="site" description="Transition state stabilizer" evidence="10">
    <location>
        <position position="417"/>
    </location>
</feature>
<dbReference type="SUPFAM" id="SSF55486">
    <property type="entry name" value="Metalloproteases ('zincins'), catalytic domain"/>
    <property type="match status" value="1"/>
</dbReference>
<keyword evidence="6 9" id="KW-0862">Zinc</keyword>
<dbReference type="InterPro" id="IPR024571">
    <property type="entry name" value="ERAP1-like_C_dom"/>
</dbReference>
<evidence type="ECO:0000256" key="11">
    <source>
        <dbReference type="RuleBase" id="RU364040"/>
    </source>
</evidence>
<dbReference type="GO" id="GO:0005737">
    <property type="term" value="C:cytoplasm"/>
    <property type="evidence" value="ECO:0007669"/>
    <property type="project" value="TreeGrafter"/>
</dbReference>
<dbReference type="FunFam" id="1.25.50.20:FF:000002">
    <property type="entry name" value="Aminopeptidase"/>
    <property type="match status" value="1"/>
</dbReference>
<evidence type="ECO:0000259" key="13">
    <source>
        <dbReference type="Pfam" id="PF11838"/>
    </source>
</evidence>
<protein>
    <recommendedName>
        <fullName evidence="11">Aminopeptidase</fullName>
        <ecNumber evidence="11">3.4.11.-</ecNumber>
    </recommendedName>
</protein>
<dbReference type="GO" id="GO:0016020">
    <property type="term" value="C:membrane"/>
    <property type="evidence" value="ECO:0007669"/>
    <property type="project" value="TreeGrafter"/>
</dbReference>
<dbReference type="PRINTS" id="PR00756">
    <property type="entry name" value="ALADIPTASE"/>
</dbReference>
<dbReference type="Pfam" id="PF11838">
    <property type="entry name" value="ERAP1_C"/>
    <property type="match status" value="1"/>
</dbReference>
<feature type="non-terminal residue" evidence="15">
    <location>
        <position position="1"/>
    </location>
</feature>
<organism evidence="15 16">
    <name type="scientific">Acaulospora morrowiae</name>
    <dbReference type="NCBI Taxonomy" id="94023"/>
    <lineage>
        <taxon>Eukaryota</taxon>
        <taxon>Fungi</taxon>
        <taxon>Fungi incertae sedis</taxon>
        <taxon>Mucoromycota</taxon>
        <taxon>Glomeromycotina</taxon>
        <taxon>Glomeromycetes</taxon>
        <taxon>Diversisporales</taxon>
        <taxon>Acaulosporaceae</taxon>
        <taxon>Acaulospora</taxon>
    </lineage>
</organism>
<dbReference type="InterPro" id="IPR001930">
    <property type="entry name" value="Peptidase_M1"/>
</dbReference>
<feature type="domain" description="Aminopeptidase N-like N-terminal" evidence="14">
    <location>
        <begin position="31"/>
        <end position="218"/>
    </location>
</feature>
<evidence type="ECO:0000259" key="12">
    <source>
        <dbReference type="Pfam" id="PF01433"/>
    </source>
</evidence>
<keyword evidence="4 9" id="KW-0479">Metal-binding</keyword>
<evidence type="ECO:0000256" key="6">
    <source>
        <dbReference type="ARBA" id="ARBA00022833"/>
    </source>
</evidence>
<dbReference type="AlphaFoldDB" id="A0A9N9C0B9"/>
<dbReference type="Gene3D" id="1.25.50.20">
    <property type="match status" value="1"/>
</dbReference>
<dbReference type="InterPro" id="IPR042097">
    <property type="entry name" value="Aminopeptidase_N-like_N_sf"/>
</dbReference>
<feature type="binding site" evidence="9">
    <location>
        <position position="331"/>
    </location>
    <ligand>
        <name>Zn(2+)</name>
        <dbReference type="ChEBI" id="CHEBI:29105"/>
        <note>catalytic</note>
    </ligand>
</feature>
<dbReference type="EMBL" id="CAJVPV010005175">
    <property type="protein sequence ID" value="CAG8586174.1"/>
    <property type="molecule type" value="Genomic_DNA"/>
</dbReference>
<reference evidence="15" key="1">
    <citation type="submission" date="2021-06" db="EMBL/GenBank/DDBJ databases">
        <authorList>
            <person name="Kallberg Y."/>
            <person name="Tangrot J."/>
            <person name="Rosling A."/>
        </authorList>
    </citation>
    <scope>NUCLEOTIDE SEQUENCE</scope>
    <source>
        <strain evidence="15">CL551</strain>
    </source>
</reference>
<dbReference type="FunFam" id="2.60.40.1730:FF:000002">
    <property type="entry name" value="Aminopeptidase"/>
    <property type="match status" value="1"/>
</dbReference>
<evidence type="ECO:0000256" key="8">
    <source>
        <dbReference type="PIRSR" id="PIRSR634016-1"/>
    </source>
</evidence>
<evidence type="ECO:0000256" key="4">
    <source>
        <dbReference type="ARBA" id="ARBA00022723"/>
    </source>
</evidence>
<feature type="binding site" evidence="9">
    <location>
        <position position="335"/>
    </location>
    <ligand>
        <name>Zn(2+)</name>
        <dbReference type="ChEBI" id="CHEBI:29105"/>
        <note>catalytic</note>
    </ligand>
</feature>
<dbReference type="PANTHER" id="PTHR11533">
    <property type="entry name" value="PROTEASE M1 ZINC METALLOPROTEASE"/>
    <property type="match status" value="1"/>
</dbReference>
<evidence type="ECO:0000259" key="14">
    <source>
        <dbReference type="Pfam" id="PF17900"/>
    </source>
</evidence>
<feature type="active site" description="Proton acceptor" evidence="8">
    <location>
        <position position="332"/>
    </location>
</feature>
<dbReference type="GO" id="GO:0008270">
    <property type="term" value="F:zinc ion binding"/>
    <property type="evidence" value="ECO:0007669"/>
    <property type="project" value="UniProtKB-UniRule"/>
</dbReference>
<dbReference type="Proteomes" id="UP000789342">
    <property type="component" value="Unassembled WGS sequence"/>
</dbReference>